<proteinExistence type="predicted"/>
<dbReference type="EMBL" id="GBRH01233925">
    <property type="protein sequence ID" value="JAD63970.1"/>
    <property type="molecule type" value="Transcribed_RNA"/>
</dbReference>
<organism evidence="1">
    <name type="scientific">Arundo donax</name>
    <name type="common">Giant reed</name>
    <name type="synonym">Donax arundinaceus</name>
    <dbReference type="NCBI Taxonomy" id="35708"/>
    <lineage>
        <taxon>Eukaryota</taxon>
        <taxon>Viridiplantae</taxon>
        <taxon>Streptophyta</taxon>
        <taxon>Embryophyta</taxon>
        <taxon>Tracheophyta</taxon>
        <taxon>Spermatophyta</taxon>
        <taxon>Magnoliopsida</taxon>
        <taxon>Liliopsida</taxon>
        <taxon>Poales</taxon>
        <taxon>Poaceae</taxon>
        <taxon>PACMAD clade</taxon>
        <taxon>Arundinoideae</taxon>
        <taxon>Arundineae</taxon>
        <taxon>Arundo</taxon>
    </lineage>
</organism>
<accession>A0A0A9BS26</accession>
<reference evidence="1" key="1">
    <citation type="submission" date="2014-09" db="EMBL/GenBank/DDBJ databases">
        <authorList>
            <person name="Magalhaes I.L.F."/>
            <person name="Oliveira U."/>
            <person name="Santos F.R."/>
            <person name="Vidigal T.H.D.A."/>
            <person name="Brescovit A.D."/>
            <person name="Santos A.J."/>
        </authorList>
    </citation>
    <scope>NUCLEOTIDE SEQUENCE</scope>
    <source>
        <tissue evidence="1">Shoot tissue taken approximately 20 cm above the soil surface</tissue>
    </source>
</reference>
<reference evidence="1" key="2">
    <citation type="journal article" date="2015" name="Data Brief">
        <title>Shoot transcriptome of the giant reed, Arundo donax.</title>
        <authorList>
            <person name="Barrero R.A."/>
            <person name="Guerrero F.D."/>
            <person name="Moolhuijzen P."/>
            <person name="Goolsby J.A."/>
            <person name="Tidwell J."/>
            <person name="Bellgard S.E."/>
            <person name="Bellgard M.I."/>
        </authorList>
    </citation>
    <scope>NUCLEOTIDE SEQUENCE</scope>
    <source>
        <tissue evidence="1">Shoot tissue taken approximately 20 cm above the soil surface</tissue>
    </source>
</reference>
<evidence type="ECO:0000313" key="1">
    <source>
        <dbReference type="EMBL" id="JAD63970.1"/>
    </source>
</evidence>
<name>A0A0A9BS26_ARUDO</name>
<dbReference type="AlphaFoldDB" id="A0A0A9BS26"/>
<protein>
    <submittedName>
        <fullName evidence="1">Uncharacterized protein</fullName>
    </submittedName>
</protein>
<sequence length="57" mass="6801">MHILLLLSKYRQCEHSWLNSLPLMYISICCLRLQSYAKYYAITRTLKNSPAYDICKE</sequence>